<evidence type="ECO:0000256" key="1">
    <source>
        <dbReference type="SAM" id="MobiDB-lite"/>
    </source>
</evidence>
<accession>A0A8A1L9S0</accession>
<organism evidence="2 3">
    <name type="scientific">Ajellomyces capsulatus (strain H88)</name>
    <name type="common">Darling's disease fungus</name>
    <name type="synonym">Histoplasma capsulatum</name>
    <dbReference type="NCBI Taxonomy" id="544711"/>
    <lineage>
        <taxon>Eukaryota</taxon>
        <taxon>Fungi</taxon>
        <taxon>Dikarya</taxon>
        <taxon>Ascomycota</taxon>
        <taxon>Pezizomycotina</taxon>
        <taxon>Eurotiomycetes</taxon>
        <taxon>Eurotiomycetidae</taxon>
        <taxon>Onygenales</taxon>
        <taxon>Ajellomycetaceae</taxon>
        <taxon>Histoplasma</taxon>
    </lineage>
</organism>
<dbReference type="Proteomes" id="UP000663419">
    <property type="component" value="Chromosome 1"/>
</dbReference>
<proteinExistence type="predicted"/>
<dbReference type="VEuPathDB" id="FungiDB:I7I53_08924"/>
<dbReference type="AlphaFoldDB" id="A0A8A1L9S0"/>
<feature type="compositionally biased region" description="Basic residues" evidence="1">
    <location>
        <begin position="20"/>
        <end position="30"/>
    </location>
</feature>
<protein>
    <submittedName>
        <fullName evidence="2">Uncharacterized protein</fullName>
    </submittedName>
</protein>
<sequence length="103" mass="12075">MRPHHQAQLMNRRQVPLTQGKRRREHKHGSAHQPLFSYVRTRRTLNKISQPQYLRPPILAFTQHVVIHSKRRINGQSSHQPPSIDPQLVITAVSQLYREPVPI</sequence>
<name>A0A8A1L9S0_AJEC8</name>
<feature type="region of interest" description="Disordered" evidence="1">
    <location>
        <begin position="1"/>
        <end position="33"/>
    </location>
</feature>
<dbReference type="EMBL" id="CP069102">
    <property type="protein sequence ID" value="QSS48802.1"/>
    <property type="molecule type" value="Genomic_DNA"/>
</dbReference>
<evidence type="ECO:0000313" key="3">
    <source>
        <dbReference type="Proteomes" id="UP000663419"/>
    </source>
</evidence>
<evidence type="ECO:0000313" key="2">
    <source>
        <dbReference type="EMBL" id="QSS48802.1"/>
    </source>
</evidence>
<gene>
    <name evidence="2" type="ORF">I7I53_08924</name>
</gene>
<reference evidence="2" key="1">
    <citation type="submission" date="2021-01" db="EMBL/GenBank/DDBJ databases">
        <title>Chromosome-level genome assembly of a human fungal pathogen reveals clustering of transcriptionally co-regulated genes.</title>
        <authorList>
            <person name="Voorhies M."/>
            <person name="Cohen S."/>
            <person name="Shea T.P."/>
            <person name="Petrus S."/>
            <person name="Munoz J.F."/>
            <person name="Poplawski S."/>
            <person name="Goldman W.E."/>
            <person name="Michael T."/>
            <person name="Cuomo C.A."/>
            <person name="Sil A."/>
            <person name="Beyhan S."/>
        </authorList>
    </citation>
    <scope>NUCLEOTIDE SEQUENCE</scope>
    <source>
        <strain evidence="2">H88</strain>
    </source>
</reference>